<dbReference type="EMBL" id="JAOPGA020001684">
    <property type="protein sequence ID" value="KAL0490393.1"/>
    <property type="molecule type" value="Genomic_DNA"/>
</dbReference>
<keyword evidence="5" id="KW-1185">Reference proteome</keyword>
<gene>
    <name evidence="4" type="ORF">AKO1_003220</name>
</gene>
<evidence type="ECO:0000256" key="1">
    <source>
        <dbReference type="SAM" id="MobiDB-lite"/>
    </source>
</evidence>
<evidence type="ECO:0000256" key="2">
    <source>
        <dbReference type="SAM" id="SignalP"/>
    </source>
</evidence>
<evidence type="ECO:0000313" key="5">
    <source>
        <dbReference type="Proteomes" id="UP001431209"/>
    </source>
</evidence>
<feature type="chain" id="PRO_5044014015" evidence="2">
    <location>
        <begin position="21"/>
        <end position="458"/>
    </location>
</feature>
<protein>
    <submittedName>
        <fullName evidence="4">SUSD2</fullName>
    </submittedName>
</protein>
<sequence>MKFSFALLLVVVLLASVVFAKTEYKKKCKKEANKCKTISVCLKAQSKCVEHRTTPTKTCVKYKAVKTTKKVAFCQKYAKQTKDKCGNAPAGPKVCLKTGFKTKTIVTQKCVKKGVKKYCHKHKNVCLKKSTKKVCQKIVKKPKITGPKTCKAGEFMKFLIEGHHTKRVCTKVVPKKITYKTCSVFNDPHFTGFDKKNFDYHAEGDYSIAETADGIFKVHGTFKRFDNQAWTGIVGTAVLVNGLDIVEVKDKVVYLNKKKWAVNENTVTYVPRGGSVLLTKNDITIIGPNQAKVQLPFSTFGVNHIMNINVFFDKDDNSKGLCAKFDDTTKKPVTGLTRKITVAKTSRNAFLTKKFTSATDKKNAEIQCKAAGAKNNDLKACVSDMAQASNPKHKAMVIATYKNKETQKKVAKNVVLPLGVHKHKAAKKHHKKAHKPKHHKKSHHKKSHGKKKHHGKRK</sequence>
<evidence type="ECO:0000313" key="4">
    <source>
        <dbReference type="EMBL" id="KAL0490393.1"/>
    </source>
</evidence>
<feature type="domain" description="VWFD" evidence="3">
    <location>
        <begin position="180"/>
        <end position="369"/>
    </location>
</feature>
<comment type="caution">
    <text evidence="4">The sequence shown here is derived from an EMBL/GenBank/DDBJ whole genome shotgun (WGS) entry which is preliminary data.</text>
</comment>
<keyword evidence="2" id="KW-0732">Signal</keyword>
<reference evidence="4 5" key="1">
    <citation type="submission" date="2024-03" db="EMBL/GenBank/DDBJ databases">
        <title>The Acrasis kona genome and developmental transcriptomes reveal deep origins of eukaryotic multicellular pathways.</title>
        <authorList>
            <person name="Sheikh S."/>
            <person name="Fu C.-J."/>
            <person name="Brown M.W."/>
            <person name="Baldauf S.L."/>
        </authorList>
    </citation>
    <scope>NUCLEOTIDE SEQUENCE [LARGE SCALE GENOMIC DNA]</scope>
    <source>
        <strain evidence="4 5">ATCC MYA-3509</strain>
    </source>
</reference>
<dbReference type="Proteomes" id="UP001431209">
    <property type="component" value="Unassembled WGS sequence"/>
</dbReference>
<feature type="signal peptide" evidence="2">
    <location>
        <begin position="1"/>
        <end position="20"/>
    </location>
</feature>
<feature type="region of interest" description="Disordered" evidence="1">
    <location>
        <begin position="418"/>
        <end position="458"/>
    </location>
</feature>
<dbReference type="Pfam" id="PF00094">
    <property type="entry name" value="VWD"/>
    <property type="match status" value="1"/>
</dbReference>
<dbReference type="AlphaFoldDB" id="A0AAW2ZLZ7"/>
<dbReference type="PROSITE" id="PS51233">
    <property type="entry name" value="VWFD"/>
    <property type="match status" value="1"/>
</dbReference>
<name>A0AAW2ZLZ7_9EUKA</name>
<organism evidence="4 5">
    <name type="scientific">Acrasis kona</name>
    <dbReference type="NCBI Taxonomy" id="1008807"/>
    <lineage>
        <taxon>Eukaryota</taxon>
        <taxon>Discoba</taxon>
        <taxon>Heterolobosea</taxon>
        <taxon>Tetramitia</taxon>
        <taxon>Eutetramitia</taxon>
        <taxon>Acrasidae</taxon>
        <taxon>Acrasis</taxon>
    </lineage>
</organism>
<evidence type="ECO:0000259" key="3">
    <source>
        <dbReference type="PROSITE" id="PS51233"/>
    </source>
</evidence>
<accession>A0AAW2ZLZ7</accession>
<feature type="compositionally biased region" description="Basic residues" evidence="1">
    <location>
        <begin position="420"/>
        <end position="458"/>
    </location>
</feature>
<dbReference type="InterPro" id="IPR001846">
    <property type="entry name" value="VWF_type-D"/>
</dbReference>
<proteinExistence type="predicted"/>